<dbReference type="Pfam" id="PF07690">
    <property type="entry name" value="MFS_1"/>
    <property type="match status" value="1"/>
</dbReference>
<protein>
    <submittedName>
        <fullName evidence="9">MFS transporter</fullName>
    </submittedName>
</protein>
<dbReference type="EMBL" id="BMUL01000013">
    <property type="protein sequence ID" value="GHA98322.1"/>
    <property type="molecule type" value="Genomic_DNA"/>
</dbReference>
<feature type="transmembrane region" description="Helical" evidence="7">
    <location>
        <begin position="396"/>
        <end position="415"/>
    </location>
</feature>
<evidence type="ECO:0000256" key="3">
    <source>
        <dbReference type="ARBA" id="ARBA00022475"/>
    </source>
</evidence>
<sequence length="438" mass="46224">MPDTAAPAQEGFLQRRLGLPDMRGNRKFVNAAVIDSVGSGLILAFILVYFARTTDYSLPAIGGALTLARFLAVPTAMVVGPLIDRFGARMVALVGNVVSAVGYTGFLISDDLWQIAVVAWLTQIGGAAYWTSSSGLVVLAADPERRPRWFALLHMLRNSGLGIGGALGALLVGYDGTTGLHILVVANSVSYLGAAVLLGLWHPPAAPAPAARKEEEAKDAEPKAKVGYGTVLRDRRYMLLVGINVNFVFAALVLSLLVAVFVTEGLGQAAWIGGALLVLNSVQVAATQTLVNRRLERYRPIRVIAAGSLVNALAFGLFALLGLVPGWVAVVGLFVAMVLYNLAETVATPFSEDLSVSLAPEHLRGRYLAVYQLSWTFGQTVAPLLLTVLLDLGSSWPWLFLMALALLAVPALLLLERMSPKPAEEPAAGAPVPAGAAA</sequence>
<dbReference type="Proteomes" id="UP000644020">
    <property type="component" value="Unassembled WGS sequence"/>
</dbReference>
<dbReference type="AlphaFoldDB" id="A0A918T627"/>
<evidence type="ECO:0000256" key="5">
    <source>
        <dbReference type="ARBA" id="ARBA00022989"/>
    </source>
</evidence>
<evidence type="ECO:0000259" key="8">
    <source>
        <dbReference type="PROSITE" id="PS50850"/>
    </source>
</evidence>
<comment type="subcellular location">
    <subcellularLocation>
        <location evidence="1">Cell membrane</location>
        <topology evidence="1">Multi-pass membrane protein</topology>
    </subcellularLocation>
</comment>
<name>A0A918T627_9ACTN</name>
<feature type="transmembrane region" description="Helical" evidence="7">
    <location>
        <begin position="56"/>
        <end position="79"/>
    </location>
</feature>
<dbReference type="PANTHER" id="PTHR23517">
    <property type="entry name" value="RESISTANCE PROTEIN MDTM, PUTATIVE-RELATED-RELATED"/>
    <property type="match status" value="1"/>
</dbReference>
<dbReference type="InterPro" id="IPR011701">
    <property type="entry name" value="MFS"/>
</dbReference>
<dbReference type="Pfam" id="PF00083">
    <property type="entry name" value="Sugar_tr"/>
    <property type="match status" value="1"/>
</dbReference>
<keyword evidence="5 7" id="KW-1133">Transmembrane helix</keyword>
<keyword evidence="4 7" id="KW-0812">Transmembrane</keyword>
<dbReference type="RefSeq" id="WP_189980681.1">
    <property type="nucleotide sequence ID" value="NZ_BMUL01000013.1"/>
</dbReference>
<evidence type="ECO:0000256" key="6">
    <source>
        <dbReference type="ARBA" id="ARBA00023136"/>
    </source>
</evidence>
<gene>
    <name evidence="9" type="ORF">GCM10010305_47230</name>
</gene>
<organism evidence="9 10">
    <name type="scientific">Streptomyces termitum</name>
    <dbReference type="NCBI Taxonomy" id="67368"/>
    <lineage>
        <taxon>Bacteria</taxon>
        <taxon>Bacillati</taxon>
        <taxon>Actinomycetota</taxon>
        <taxon>Actinomycetes</taxon>
        <taxon>Kitasatosporales</taxon>
        <taxon>Streptomycetaceae</taxon>
        <taxon>Streptomyces</taxon>
    </lineage>
</organism>
<evidence type="ECO:0000256" key="7">
    <source>
        <dbReference type="SAM" id="Phobius"/>
    </source>
</evidence>
<reference evidence="9" key="1">
    <citation type="journal article" date="2014" name="Int. J. Syst. Evol. Microbiol.">
        <title>Complete genome sequence of Corynebacterium casei LMG S-19264T (=DSM 44701T), isolated from a smear-ripened cheese.</title>
        <authorList>
            <consortium name="US DOE Joint Genome Institute (JGI-PGF)"/>
            <person name="Walter F."/>
            <person name="Albersmeier A."/>
            <person name="Kalinowski J."/>
            <person name="Ruckert C."/>
        </authorList>
    </citation>
    <scope>NUCLEOTIDE SEQUENCE</scope>
    <source>
        <strain evidence="9">JCM 4518</strain>
    </source>
</reference>
<feature type="transmembrane region" description="Helical" evidence="7">
    <location>
        <begin position="237"/>
        <end position="263"/>
    </location>
</feature>
<dbReference type="InterPro" id="IPR036259">
    <property type="entry name" value="MFS_trans_sf"/>
</dbReference>
<dbReference type="SUPFAM" id="SSF103473">
    <property type="entry name" value="MFS general substrate transporter"/>
    <property type="match status" value="1"/>
</dbReference>
<feature type="transmembrane region" description="Helical" evidence="7">
    <location>
        <begin position="151"/>
        <end position="174"/>
    </location>
</feature>
<dbReference type="PROSITE" id="PS50850">
    <property type="entry name" value="MFS"/>
    <property type="match status" value="1"/>
</dbReference>
<feature type="domain" description="Major facilitator superfamily (MFS) profile" evidence="8">
    <location>
        <begin position="24"/>
        <end position="420"/>
    </location>
</feature>
<dbReference type="PANTHER" id="PTHR23517:SF2">
    <property type="entry name" value="MULTIDRUG RESISTANCE PROTEIN MDTH"/>
    <property type="match status" value="1"/>
</dbReference>
<dbReference type="GO" id="GO:0022857">
    <property type="term" value="F:transmembrane transporter activity"/>
    <property type="evidence" value="ECO:0007669"/>
    <property type="project" value="InterPro"/>
</dbReference>
<evidence type="ECO:0000256" key="2">
    <source>
        <dbReference type="ARBA" id="ARBA00022448"/>
    </source>
</evidence>
<dbReference type="Gene3D" id="1.20.1250.20">
    <property type="entry name" value="MFS general substrate transporter like domains"/>
    <property type="match status" value="1"/>
</dbReference>
<dbReference type="PRINTS" id="PR01035">
    <property type="entry name" value="TCRTETA"/>
</dbReference>
<keyword evidence="10" id="KW-1185">Reference proteome</keyword>
<keyword evidence="2" id="KW-0813">Transport</keyword>
<evidence type="ECO:0000256" key="1">
    <source>
        <dbReference type="ARBA" id="ARBA00004651"/>
    </source>
</evidence>
<evidence type="ECO:0000313" key="9">
    <source>
        <dbReference type="EMBL" id="GHA98322.1"/>
    </source>
</evidence>
<feature type="transmembrane region" description="Helical" evidence="7">
    <location>
        <begin position="180"/>
        <end position="201"/>
    </location>
</feature>
<feature type="transmembrane region" description="Helical" evidence="7">
    <location>
        <begin position="28"/>
        <end position="50"/>
    </location>
</feature>
<evidence type="ECO:0000256" key="4">
    <source>
        <dbReference type="ARBA" id="ARBA00022692"/>
    </source>
</evidence>
<dbReference type="InterPro" id="IPR001958">
    <property type="entry name" value="Tet-R_TetA/multi-R_MdtG-like"/>
</dbReference>
<feature type="transmembrane region" description="Helical" evidence="7">
    <location>
        <begin position="91"/>
        <end position="109"/>
    </location>
</feature>
<keyword evidence="6 7" id="KW-0472">Membrane</keyword>
<feature type="transmembrane region" description="Helical" evidence="7">
    <location>
        <begin position="269"/>
        <end position="291"/>
    </location>
</feature>
<comment type="caution">
    <text evidence="9">The sequence shown here is derived from an EMBL/GenBank/DDBJ whole genome shotgun (WGS) entry which is preliminary data.</text>
</comment>
<feature type="transmembrane region" description="Helical" evidence="7">
    <location>
        <begin position="115"/>
        <end position="139"/>
    </location>
</feature>
<keyword evidence="3" id="KW-1003">Cell membrane</keyword>
<reference evidence="9" key="2">
    <citation type="submission" date="2020-09" db="EMBL/GenBank/DDBJ databases">
        <authorList>
            <person name="Sun Q."/>
            <person name="Ohkuma M."/>
        </authorList>
    </citation>
    <scope>NUCLEOTIDE SEQUENCE</scope>
    <source>
        <strain evidence="9">JCM 4518</strain>
    </source>
</reference>
<accession>A0A918T627</accession>
<dbReference type="InterPro" id="IPR020846">
    <property type="entry name" value="MFS_dom"/>
</dbReference>
<evidence type="ECO:0000313" key="10">
    <source>
        <dbReference type="Proteomes" id="UP000644020"/>
    </source>
</evidence>
<proteinExistence type="predicted"/>
<dbReference type="GO" id="GO:0005886">
    <property type="term" value="C:plasma membrane"/>
    <property type="evidence" value="ECO:0007669"/>
    <property type="project" value="UniProtKB-SubCell"/>
</dbReference>
<dbReference type="InterPro" id="IPR050171">
    <property type="entry name" value="MFS_Transporters"/>
</dbReference>
<dbReference type="InterPro" id="IPR005828">
    <property type="entry name" value="MFS_sugar_transport-like"/>
</dbReference>